<accession>A0A1Q3EMF3</accession>
<name>A0A1Q3EMF3_LENED</name>
<organism evidence="2 3">
    <name type="scientific">Lentinula edodes</name>
    <name type="common">Shiitake mushroom</name>
    <name type="synonym">Lentinus edodes</name>
    <dbReference type="NCBI Taxonomy" id="5353"/>
    <lineage>
        <taxon>Eukaryota</taxon>
        <taxon>Fungi</taxon>
        <taxon>Dikarya</taxon>
        <taxon>Basidiomycota</taxon>
        <taxon>Agaricomycotina</taxon>
        <taxon>Agaricomycetes</taxon>
        <taxon>Agaricomycetidae</taxon>
        <taxon>Agaricales</taxon>
        <taxon>Marasmiineae</taxon>
        <taxon>Omphalotaceae</taxon>
        <taxon>Lentinula</taxon>
    </lineage>
</organism>
<evidence type="ECO:0000256" key="1">
    <source>
        <dbReference type="SAM" id="MobiDB-lite"/>
    </source>
</evidence>
<proteinExistence type="predicted"/>
<dbReference type="EMBL" id="BDGU01000641">
    <property type="protein sequence ID" value="GAW08393.1"/>
    <property type="molecule type" value="Genomic_DNA"/>
</dbReference>
<evidence type="ECO:0000313" key="3">
    <source>
        <dbReference type="Proteomes" id="UP000188533"/>
    </source>
</evidence>
<feature type="region of interest" description="Disordered" evidence="1">
    <location>
        <begin position="40"/>
        <end position="59"/>
    </location>
</feature>
<dbReference type="AlphaFoldDB" id="A0A1Q3EMF3"/>
<feature type="compositionally biased region" description="Basic and acidic residues" evidence="1">
    <location>
        <begin position="40"/>
        <end position="58"/>
    </location>
</feature>
<gene>
    <name evidence="2" type="ORF">LENED_010451</name>
</gene>
<dbReference type="Proteomes" id="UP000188533">
    <property type="component" value="Unassembled WGS sequence"/>
</dbReference>
<sequence>MESGHAIAALTPSGCLLRRREFFGSFRLPFRDRDIRNHIGGGRIDRKKTDGTSRRRDGAAWSSSTDWQTFRRISWPTEPANGWIHIDFTSDRQFIRAYEKVENQNALIRRRHRNLMKRSWTKGKGHDKMKRRDFHF</sequence>
<reference evidence="2 3" key="2">
    <citation type="submission" date="2017-02" db="EMBL/GenBank/DDBJ databases">
        <title>A genome survey and senescence transcriptome analysis in Lentinula edodes.</title>
        <authorList>
            <person name="Sakamoto Y."/>
            <person name="Nakade K."/>
            <person name="Sato S."/>
            <person name="Yoshida Y."/>
            <person name="Miyazaki K."/>
            <person name="Natsume S."/>
            <person name="Konno N."/>
        </authorList>
    </citation>
    <scope>NUCLEOTIDE SEQUENCE [LARGE SCALE GENOMIC DNA]</scope>
    <source>
        <strain evidence="2 3">NBRC 111202</strain>
    </source>
</reference>
<protein>
    <submittedName>
        <fullName evidence="2">Uncharacterized protein</fullName>
    </submittedName>
</protein>
<keyword evidence="3" id="KW-1185">Reference proteome</keyword>
<evidence type="ECO:0000313" key="2">
    <source>
        <dbReference type="EMBL" id="GAW08393.1"/>
    </source>
</evidence>
<comment type="caution">
    <text evidence="2">The sequence shown here is derived from an EMBL/GenBank/DDBJ whole genome shotgun (WGS) entry which is preliminary data.</text>
</comment>
<reference evidence="2 3" key="1">
    <citation type="submission" date="2016-08" db="EMBL/GenBank/DDBJ databases">
        <authorList>
            <consortium name="Lentinula edodes genome sequencing consortium"/>
            <person name="Sakamoto Y."/>
            <person name="Nakade K."/>
            <person name="Sato S."/>
            <person name="Yoshida Y."/>
            <person name="Miyazaki K."/>
            <person name="Natsume S."/>
            <person name="Konno N."/>
        </authorList>
    </citation>
    <scope>NUCLEOTIDE SEQUENCE [LARGE SCALE GENOMIC DNA]</scope>
    <source>
        <strain evidence="2 3">NBRC 111202</strain>
    </source>
</reference>